<evidence type="ECO:0000259" key="11">
    <source>
        <dbReference type="PROSITE" id="PS50885"/>
    </source>
</evidence>
<keyword evidence="9" id="KW-0472">Membrane</keyword>
<feature type="transmembrane region" description="Helical" evidence="9">
    <location>
        <begin position="7"/>
        <end position="27"/>
    </location>
</feature>
<dbReference type="InterPro" id="IPR050351">
    <property type="entry name" value="BphY/WalK/GraS-like"/>
</dbReference>
<dbReference type="GO" id="GO:0016036">
    <property type="term" value="P:cellular response to phosphate starvation"/>
    <property type="evidence" value="ECO:0007669"/>
    <property type="project" value="TreeGrafter"/>
</dbReference>
<gene>
    <name evidence="12" type="ORF">ASU35_16630</name>
</gene>
<keyword evidence="6" id="KW-0418">Kinase</keyword>
<comment type="subcellular location">
    <subcellularLocation>
        <location evidence="2">Membrane</location>
    </subcellularLocation>
</comment>
<dbReference type="CDD" id="cd06225">
    <property type="entry name" value="HAMP"/>
    <property type="match status" value="1"/>
</dbReference>
<evidence type="ECO:0000256" key="6">
    <source>
        <dbReference type="ARBA" id="ARBA00022777"/>
    </source>
</evidence>
<accession>A0A0V8QIX8</accession>
<dbReference type="InterPro" id="IPR003660">
    <property type="entry name" value="HAMP_dom"/>
</dbReference>
<evidence type="ECO:0000259" key="10">
    <source>
        <dbReference type="PROSITE" id="PS50109"/>
    </source>
</evidence>
<dbReference type="CDD" id="cd00082">
    <property type="entry name" value="HisKA"/>
    <property type="match status" value="1"/>
</dbReference>
<dbReference type="GO" id="GO:0005886">
    <property type="term" value="C:plasma membrane"/>
    <property type="evidence" value="ECO:0007669"/>
    <property type="project" value="TreeGrafter"/>
</dbReference>
<dbReference type="Pfam" id="PF00512">
    <property type="entry name" value="HisKA"/>
    <property type="match status" value="1"/>
</dbReference>
<protein>
    <recommendedName>
        <fullName evidence="3">histidine kinase</fullName>
        <ecNumber evidence="3">2.7.13.3</ecNumber>
    </recommendedName>
</protein>
<keyword evidence="8" id="KW-0175">Coiled coil</keyword>
<dbReference type="Gene3D" id="1.10.287.130">
    <property type="match status" value="1"/>
</dbReference>
<proteinExistence type="predicted"/>
<dbReference type="SUPFAM" id="SSF47384">
    <property type="entry name" value="Homodimeric domain of signal transducing histidine kinase"/>
    <property type="match status" value="1"/>
</dbReference>
<dbReference type="InterPro" id="IPR003594">
    <property type="entry name" value="HATPase_dom"/>
</dbReference>
<dbReference type="SUPFAM" id="SSF55874">
    <property type="entry name" value="ATPase domain of HSP90 chaperone/DNA topoisomerase II/histidine kinase"/>
    <property type="match status" value="1"/>
</dbReference>
<feature type="domain" description="Histidine kinase" evidence="10">
    <location>
        <begin position="292"/>
        <end position="508"/>
    </location>
</feature>
<dbReference type="RefSeq" id="WP_058351316.1">
    <property type="nucleotide sequence ID" value="NZ_CABMMD010000003.1"/>
</dbReference>
<dbReference type="STRING" id="290052.ASU35_16630"/>
<name>A0A0V8QIX8_9FIRM</name>
<dbReference type="Gene3D" id="6.10.340.10">
    <property type="match status" value="1"/>
</dbReference>
<evidence type="ECO:0000313" key="12">
    <source>
        <dbReference type="EMBL" id="KSV60504.1"/>
    </source>
</evidence>
<feature type="domain" description="HAMP" evidence="11">
    <location>
        <begin position="211"/>
        <end position="263"/>
    </location>
</feature>
<comment type="catalytic activity">
    <reaction evidence="1">
        <text>ATP + protein L-histidine = ADP + protein N-phospho-L-histidine.</text>
        <dbReference type="EC" id="2.7.13.3"/>
    </reaction>
</comment>
<dbReference type="Pfam" id="PF00672">
    <property type="entry name" value="HAMP"/>
    <property type="match status" value="1"/>
</dbReference>
<dbReference type="PROSITE" id="PS50109">
    <property type="entry name" value="HIS_KIN"/>
    <property type="match status" value="1"/>
</dbReference>
<keyword evidence="9" id="KW-1133">Transmembrane helix</keyword>
<dbReference type="InterPro" id="IPR003661">
    <property type="entry name" value="HisK_dim/P_dom"/>
</dbReference>
<dbReference type="SMART" id="SM00388">
    <property type="entry name" value="HisKA"/>
    <property type="match status" value="1"/>
</dbReference>
<evidence type="ECO:0000256" key="4">
    <source>
        <dbReference type="ARBA" id="ARBA00022553"/>
    </source>
</evidence>
<dbReference type="AlphaFoldDB" id="A0A0V8QIX8"/>
<comment type="caution">
    <text evidence="12">The sequence shown here is derived from an EMBL/GenBank/DDBJ whole genome shotgun (WGS) entry which is preliminary data.</text>
</comment>
<dbReference type="Pfam" id="PF02518">
    <property type="entry name" value="HATPase_c"/>
    <property type="match status" value="1"/>
</dbReference>
<dbReference type="SMART" id="SM00387">
    <property type="entry name" value="HATPase_c"/>
    <property type="match status" value="1"/>
</dbReference>
<sequence>MKYSIRLRLVMTMVLITGSIVFLLWIVNRAFLPEYYEKEKVKTLGRAYTEAAAIYESNEYDEKNTEEISLALEKLGANQSLNLYVFQYHQDQVGNYLNFLYPAMDIFQQKQVFSQIMEYVAQSSGNGMRPNGGDRELLKTTGEYKIYKIFDKRMNSYYIELFGAVNAETGIYVRSNYQSMMESIMISNRFLTYIGIFVTMLGSLVLFIVSRSFTKPILELSKVADKMAQMDFDCRYEVERQDEIGTLGKSINTMAGKLELAISELKSANNELQRDIENKIQIDEIRTEFLSNVSHELKTPIALIQGYAEGLQDNINDDVESREFYCDVIIDEANKMNRMVKKLLSLNQIEFGKEPVSFERFDVVELIQSVLASTEILFQQKEAKLFFEAKGPIYVWADEYMVEEVMTNYISNALNHVNGDKNISVKLEQTEAAVKISVYNDGDKIPEEELDKVWIKFYKVDKARTREYGGSGIGLSIVKAIMNTLNQDFGVRNLENGVEFWFELDIKNE</sequence>
<evidence type="ECO:0000256" key="5">
    <source>
        <dbReference type="ARBA" id="ARBA00022679"/>
    </source>
</evidence>
<evidence type="ECO:0000256" key="1">
    <source>
        <dbReference type="ARBA" id="ARBA00000085"/>
    </source>
</evidence>
<dbReference type="Proteomes" id="UP000054874">
    <property type="component" value="Unassembled WGS sequence"/>
</dbReference>
<evidence type="ECO:0000313" key="13">
    <source>
        <dbReference type="Proteomes" id="UP000054874"/>
    </source>
</evidence>
<organism evidence="12 13">
    <name type="scientific">Acetivibrio ethanolgignens</name>
    <dbReference type="NCBI Taxonomy" id="290052"/>
    <lineage>
        <taxon>Bacteria</taxon>
        <taxon>Bacillati</taxon>
        <taxon>Bacillota</taxon>
        <taxon>Clostridia</taxon>
        <taxon>Eubacteriales</taxon>
        <taxon>Oscillospiraceae</taxon>
        <taxon>Acetivibrio</taxon>
    </lineage>
</organism>
<dbReference type="FunFam" id="1.10.287.130:FF:000001">
    <property type="entry name" value="Two-component sensor histidine kinase"/>
    <property type="match status" value="1"/>
</dbReference>
<dbReference type="EC" id="2.7.13.3" evidence="3"/>
<dbReference type="InterPro" id="IPR036097">
    <property type="entry name" value="HisK_dim/P_sf"/>
</dbReference>
<feature type="coiled-coil region" evidence="8">
    <location>
        <begin position="251"/>
        <end position="282"/>
    </location>
</feature>
<keyword evidence="13" id="KW-1185">Reference proteome</keyword>
<feature type="transmembrane region" description="Helical" evidence="9">
    <location>
        <begin position="190"/>
        <end position="209"/>
    </location>
</feature>
<keyword evidence="5" id="KW-0808">Transferase</keyword>
<evidence type="ECO:0000256" key="9">
    <source>
        <dbReference type="SAM" id="Phobius"/>
    </source>
</evidence>
<dbReference type="PANTHER" id="PTHR45453">
    <property type="entry name" value="PHOSPHATE REGULON SENSOR PROTEIN PHOR"/>
    <property type="match status" value="1"/>
</dbReference>
<dbReference type="GO" id="GO:0004721">
    <property type="term" value="F:phosphoprotein phosphatase activity"/>
    <property type="evidence" value="ECO:0007669"/>
    <property type="project" value="TreeGrafter"/>
</dbReference>
<keyword evidence="7" id="KW-0902">Two-component regulatory system</keyword>
<dbReference type="PROSITE" id="PS50885">
    <property type="entry name" value="HAMP"/>
    <property type="match status" value="1"/>
</dbReference>
<dbReference type="GO" id="GO:0000155">
    <property type="term" value="F:phosphorelay sensor kinase activity"/>
    <property type="evidence" value="ECO:0007669"/>
    <property type="project" value="InterPro"/>
</dbReference>
<dbReference type="EMBL" id="LNAM01000003">
    <property type="protein sequence ID" value="KSV60504.1"/>
    <property type="molecule type" value="Genomic_DNA"/>
</dbReference>
<evidence type="ECO:0000256" key="7">
    <source>
        <dbReference type="ARBA" id="ARBA00023012"/>
    </source>
</evidence>
<dbReference type="InterPro" id="IPR036890">
    <property type="entry name" value="HATPase_C_sf"/>
</dbReference>
<dbReference type="SUPFAM" id="SSF158472">
    <property type="entry name" value="HAMP domain-like"/>
    <property type="match status" value="1"/>
</dbReference>
<evidence type="ECO:0000256" key="2">
    <source>
        <dbReference type="ARBA" id="ARBA00004370"/>
    </source>
</evidence>
<evidence type="ECO:0000256" key="3">
    <source>
        <dbReference type="ARBA" id="ARBA00012438"/>
    </source>
</evidence>
<dbReference type="PANTHER" id="PTHR45453:SF3">
    <property type="entry name" value="HISTIDINE KINASE"/>
    <property type="match status" value="1"/>
</dbReference>
<dbReference type="Gene3D" id="3.30.565.10">
    <property type="entry name" value="Histidine kinase-like ATPase, C-terminal domain"/>
    <property type="match status" value="1"/>
</dbReference>
<keyword evidence="4" id="KW-0597">Phosphoprotein</keyword>
<dbReference type="OrthoDB" id="9762826at2"/>
<evidence type="ECO:0000256" key="8">
    <source>
        <dbReference type="SAM" id="Coils"/>
    </source>
</evidence>
<dbReference type="InterPro" id="IPR005467">
    <property type="entry name" value="His_kinase_dom"/>
</dbReference>
<keyword evidence="9" id="KW-0812">Transmembrane</keyword>
<reference evidence="12 13" key="1">
    <citation type="submission" date="2015-11" db="EMBL/GenBank/DDBJ databases">
        <title>Butyribacter intestini gen. nov., sp. nov., a butyric acid-producing bacterium of the family Lachnospiraceae isolated from the human faeces.</title>
        <authorList>
            <person name="Zou Y."/>
            <person name="Xue W."/>
            <person name="Luo G."/>
            <person name="Lv M."/>
        </authorList>
    </citation>
    <scope>NUCLEOTIDE SEQUENCE [LARGE SCALE GENOMIC DNA]</scope>
    <source>
        <strain evidence="12 13">ACET-33324</strain>
    </source>
</reference>
<dbReference type="SMART" id="SM00304">
    <property type="entry name" value="HAMP"/>
    <property type="match status" value="1"/>
</dbReference>